<dbReference type="Proteomes" id="UP000294664">
    <property type="component" value="Unassembled WGS sequence"/>
</dbReference>
<dbReference type="Pfam" id="PF20159">
    <property type="entry name" value="YidB"/>
    <property type="match status" value="1"/>
</dbReference>
<dbReference type="InterPro" id="IPR027405">
    <property type="entry name" value="YidB-like"/>
</dbReference>
<reference evidence="1 2" key="1">
    <citation type="submission" date="2019-03" db="EMBL/GenBank/DDBJ databases">
        <title>Genomic Encyclopedia of Type Strains, Phase IV (KMG-IV): sequencing the most valuable type-strain genomes for metagenomic binning, comparative biology and taxonomic classification.</title>
        <authorList>
            <person name="Goeker M."/>
        </authorList>
    </citation>
    <scope>NUCLEOTIDE SEQUENCE [LARGE SCALE GENOMIC DNA]</scope>
    <source>
        <strain evidence="1 2">DSM 9035</strain>
    </source>
</reference>
<evidence type="ECO:0000313" key="1">
    <source>
        <dbReference type="EMBL" id="TCT07604.1"/>
    </source>
</evidence>
<proteinExistence type="predicted"/>
<dbReference type="Gene3D" id="1.10.10.690">
    <property type="entry name" value="YidB-like"/>
    <property type="match status" value="1"/>
</dbReference>
<accession>A0A4R3M312</accession>
<dbReference type="RefSeq" id="WP_132028531.1">
    <property type="nucleotide sequence ID" value="NZ_SMAI01000001.1"/>
</dbReference>
<sequence length="127" mass="12871">MALFDHLGAALGKGGAFSGFLASALSSQVPARLSAALAASPYGDLDGLLERFREAGFGAEVESWLGAGANLPLTAEQIMEVIDPMTLGDLAGALGVPPTMLPGLIAQYLPLAVDKLSPNGVIELPPA</sequence>
<protein>
    <submittedName>
        <fullName evidence="1">Uncharacterized protein DUF937</fullName>
    </submittedName>
</protein>
<evidence type="ECO:0000313" key="2">
    <source>
        <dbReference type="Proteomes" id="UP000294664"/>
    </source>
</evidence>
<dbReference type="AlphaFoldDB" id="A0A4R3M312"/>
<comment type="caution">
    <text evidence="1">The sequence shown here is derived from an EMBL/GenBank/DDBJ whole genome shotgun (WGS) entry which is preliminary data.</text>
</comment>
<keyword evidence="2" id="KW-1185">Reference proteome</keyword>
<name>A0A4R3M312_9HYPH</name>
<dbReference type="OrthoDB" id="4235777at2"/>
<dbReference type="EMBL" id="SMAI01000001">
    <property type="protein sequence ID" value="TCT07604.1"/>
    <property type="molecule type" value="Genomic_DNA"/>
</dbReference>
<organism evidence="1 2">
    <name type="scientific">Aquabacter spiritensis</name>
    <dbReference type="NCBI Taxonomy" id="933073"/>
    <lineage>
        <taxon>Bacteria</taxon>
        <taxon>Pseudomonadati</taxon>
        <taxon>Pseudomonadota</taxon>
        <taxon>Alphaproteobacteria</taxon>
        <taxon>Hyphomicrobiales</taxon>
        <taxon>Xanthobacteraceae</taxon>
        <taxon>Aquabacter</taxon>
    </lineage>
</organism>
<gene>
    <name evidence="1" type="ORF">EDC64_101123</name>
</gene>
<dbReference type="SUPFAM" id="SSF140804">
    <property type="entry name" value="YidB-like"/>
    <property type="match status" value="1"/>
</dbReference>
<dbReference type="InterPro" id="IPR045372">
    <property type="entry name" value="YidB"/>
</dbReference>